<dbReference type="KEGG" id="acan:ACA1_392530"/>
<sequence>MEGQVQVVRSKKNTPQPHWHQPADGVDKGLQVLNSLKVDAKSNVLVPFRPQHGNLIKWYICGPTVYDSAHFGHARNYVTFDVIRRILEDYFNYDVYAVMNITDVDDKIILRARKNHLLKLYEEAHATLTAQVFEDIAEGFGDYKKDLEKKIQELEVEIAQLVARKKKNKTFEKEAEKKLLADKLALVPEAEAAVAKLRERVAAGDDKVPSALAFAEVGSVRDVVADLLDKRDGHSITDERIFRAHAARYEEEFLEDMKELGVRVPDVMTRVTEFIPEIVTYVQQIEANGLAYESNGSVYFHTEAFAQRGHAYGKLEPWSVGDGKLLKSGEGALSDKKGDKKASENDFALWKQSKPGEPSWDSPWGRGRPGWHIECSAMASDLFGDNMDIHSGGSDLRFPHHDNELAQAEAHYGCKQWVNYFLHSGHLHIDGLKMSKSLKNFITIREALQTCSPRQMRLYFVGTSWWSVMDFDRKDGMNEIMNREKTLLRFFENVHQIFLDEQSTGKVGNSAQKWSNDEKELHAKFLKAQEAVHAAFCNNFDTPEVLQQLFNVVHAANAYINSRKAKEDQQPPKALLLNKLASYVAHILGVMGIEFPEHGYGGSSSAAAAASSTGSKEVLDVLATLRKDVRTAAKEKKPHAEFLLMTDRLRDEVMPDLGVRLEDDGLNLWTAVAPEVLKKEIADKKRNAVKAVVDKKTRRRVVLVRDLKNFEDASRPPTELFGEGLYSQFDAQGVPTHGAEGKELSKSAKSKLSKEFQKRQKDHAKLQGQLQADPQFLVKLKQELDEIDTFLAQQAAQ</sequence>
<accession>L8GNW6</accession>
<dbReference type="Gene3D" id="3.40.50.620">
    <property type="entry name" value="HUPs"/>
    <property type="match status" value="2"/>
</dbReference>
<evidence type="ECO:0000256" key="4">
    <source>
        <dbReference type="ARBA" id="ARBA00022723"/>
    </source>
</evidence>
<dbReference type="InterPro" id="IPR014729">
    <property type="entry name" value="Rossmann-like_a/b/a_fold"/>
</dbReference>
<dbReference type="SUPFAM" id="SSF47323">
    <property type="entry name" value="Anticodon-binding domain of a subclass of class I aminoacyl-tRNA synthetases"/>
    <property type="match status" value="1"/>
</dbReference>
<evidence type="ECO:0000313" key="15">
    <source>
        <dbReference type="Proteomes" id="UP000011083"/>
    </source>
</evidence>
<evidence type="ECO:0000259" key="13">
    <source>
        <dbReference type="Pfam" id="PF01406"/>
    </source>
</evidence>
<evidence type="ECO:0000256" key="1">
    <source>
        <dbReference type="ARBA" id="ARBA00001947"/>
    </source>
</evidence>
<dbReference type="RefSeq" id="XP_004336822.1">
    <property type="nucleotide sequence ID" value="XM_004336774.1"/>
</dbReference>
<dbReference type="Gene3D" id="1.20.120.1910">
    <property type="entry name" value="Cysteine-tRNA ligase, C-terminal anti-codon recognition domain"/>
    <property type="match status" value="1"/>
</dbReference>
<dbReference type="NCBIfam" id="TIGR00435">
    <property type="entry name" value="cysS"/>
    <property type="match status" value="1"/>
</dbReference>
<feature type="compositionally biased region" description="Basic and acidic residues" evidence="12">
    <location>
        <begin position="739"/>
        <end position="765"/>
    </location>
</feature>
<evidence type="ECO:0000256" key="6">
    <source>
        <dbReference type="ARBA" id="ARBA00022833"/>
    </source>
</evidence>
<dbReference type="InterPro" id="IPR015803">
    <property type="entry name" value="Cys-tRNA-ligase"/>
</dbReference>
<keyword evidence="15" id="KW-1185">Reference proteome</keyword>
<feature type="region of interest" description="Disordered" evidence="12">
    <location>
        <begin position="1"/>
        <end position="25"/>
    </location>
</feature>
<dbReference type="HAMAP" id="MF_00041">
    <property type="entry name" value="Cys_tRNA_synth"/>
    <property type="match status" value="1"/>
</dbReference>
<gene>
    <name evidence="14" type="ORF">ACA1_392530</name>
</gene>
<dbReference type="GO" id="GO:0046872">
    <property type="term" value="F:metal ion binding"/>
    <property type="evidence" value="ECO:0007669"/>
    <property type="project" value="UniProtKB-KW"/>
</dbReference>
<dbReference type="CDD" id="cd00672">
    <property type="entry name" value="CysRS_core"/>
    <property type="match status" value="1"/>
</dbReference>
<keyword evidence="7" id="KW-0067">ATP-binding</keyword>
<dbReference type="GO" id="GO:0004817">
    <property type="term" value="F:cysteine-tRNA ligase activity"/>
    <property type="evidence" value="ECO:0007669"/>
    <property type="project" value="UniProtKB-EC"/>
</dbReference>
<dbReference type="EC" id="6.1.1.16" evidence="2"/>
<dbReference type="Pfam" id="PF01406">
    <property type="entry name" value="tRNA-synt_1e"/>
    <property type="match status" value="1"/>
</dbReference>
<dbReference type="PANTHER" id="PTHR10890:SF3">
    <property type="entry name" value="CYSTEINE--TRNA LIGASE, CYTOPLASMIC"/>
    <property type="match status" value="1"/>
</dbReference>
<dbReference type="AlphaFoldDB" id="L8GNW6"/>
<dbReference type="VEuPathDB" id="AmoebaDB:ACA1_392530"/>
<keyword evidence="9" id="KW-0030">Aminoacyl-tRNA synthetase</keyword>
<keyword evidence="11" id="KW-0175">Coiled coil</keyword>
<evidence type="ECO:0000256" key="7">
    <source>
        <dbReference type="ARBA" id="ARBA00022840"/>
    </source>
</evidence>
<evidence type="ECO:0000256" key="10">
    <source>
        <dbReference type="ARBA" id="ARBA00031499"/>
    </source>
</evidence>
<evidence type="ECO:0000256" key="3">
    <source>
        <dbReference type="ARBA" id="ARBA00022598"/>
    </source>
</evidence>
<evidence type="ECO:0000256" key="11">
    <source>
        <dbReference type="SAM" id="Coils"/>
    </source>
</evidence>
<feature type="coiled-coil region" evidence="11">
    <location>
        <begin position="137"/>
        <end position="164"/>
    </location>
</feature>
<organism evidence="14 15">
    <name type="scientific">Acanthamoeba castellanii (strain ATCC 30010 / Neff)</name>
    <dbReference type="NCBI Taxonomy" id="1257118"/>
    <lineage>
        <taxon>Eukaryota</taxon>
        <taxon>Amoebozoa</taxon>
        <taxon>Discosea</taxon>
        <taxon>Longamoebia</taxon>
        <taxon>Centramoebida</taxon>
        <taxon>Acanthamoebidae</taxon>
        <taxon>Acanthamoeba</taxon>
    </lineage>
</organism>
<keyword evidence="6" id="KW-0862">Zinc</keyword>
<dbReference type="InterPro" id="IPR009080">
    <property type="entry name" value="tRNAsynth_Ia_anticodon-bd"/>
</dbReference>
<evidence type="ECO:0000313" key="14">
    <source>
        <dbReference type="EMBL" id="ELR14809.1"/>
    </source>
</evidence>
<keyword evidence="3 14" id="KW-0436">Ligase</keyword>
<evidence type="ECO:0000256" key="8">
    <source>
        <dbReference type="ARBA" id="ARBA00022917"/>
    </source>
</evidence>
<dbReference type="Proteomes" id="UP000011083">
    <property type="component" value="Unassembled WGS sequence"/>
</dbReference>
<feature type="region of interest" description="Disordered" evidence="12">
    <location>
        <begin position="736"/>
        <end position="767"/>
    </location>
</feature>
<dbReference type="SUPFAM" id="SSF52374">
    <property type="entry name" value="Nucleotidylyl transferase"/>
    <property type="match status" value="1"/>
</dbReference>
<name>L8GNW6_ACACF</name>
<dbReference type="EMBL" id="KB008044">
    <property type="protein sequence ID" value="ELR14809.1"/>
    <property type="molecule type" value="Genomic_DNA"/>
</dbReference>
<dbReference type="GeneID" id="14915355"/>
<feature type="domain" description="tRNA synthetases class I catalytic" evidence="13">
    <location>
        <begin position="48"/>
        <end position="474"/>
    </location>
</feature>
<evidence type="ECO:0000256" key="2">
    <source>
        <dbReference type="ARBA" id="ARBA00012832"/>
    </source>
</evidence>
<protein>
    <recommendedName>
        <fullName evidence="2">cysteine--tRNA ligase</fullName>
        <ecNumber evidence="2">6.1.1.16</ecNumber>
    </recommendedName>
    <alternativeName>
        <fullName evidence="10">Cysteinyl-tRNA synthetase</fullName>
    </alternativeName>
</protein>
<keyword evidence="8" id="KW-0648">Protein biosynthesis</keyword>
<dbReference type="GO" id="GO:0005737">
    <property type="term" value="C:cytoplasm"/>
    <property type="evidence" value="ECO:0007669"/>
    <property type="project" value="TreeGrafter"/>
</dbReference>
<dbReference type="STRING" id="1257118.L8GNW6"/>
<dbReference type="GO" id="GO:0006423">
    <property type="term" value="P:cysteinyl-tRNA aminoacylation"/>
    <property type="evidence" value="ECO:0007669"/>
    <property type="project" value="InterPro"/>
</dbReference>
<proteinExistence type="inferred from homology"/>
<evidence type="ECO:0000256" key="5">
    <source>
        <dbReference type="ARBA" id="ARBA00022741"/>
    </source>
</evidence>
<dbReference type="OrthoDB" id="438179at2759"/>
<dbReference type="InterPro" id="IPR024909">
    <property type="entry name" value="Cys-tRNA/MSH_ligase"/>
</dbReference>
<dbReference type="PANTHER" id="PTHR10890">
    <property type="entry name" value="CYSTEINYL-TRNA SYNTHETASE"/>
    <property type="match status" value="1"/>
</dbReference>
<keyword evidence="4" id="KW-0479">Metal-binding</keyword>
<evidence type="ECO:0000256" key="12">
    <source>
        <dbReference type="SAM" id="MobiDB-lite"/>
    </source>
</evidence>
<reference evidence="14 15" key="1">
    <citation type="journal article" date="2013" name="Genome Biol.">
        <title>Genome of Acanthamoeba castellanii highlights extensive lateral gene transfer and early evolution of tyrosine kinase signaling.</title>
        <authorList>
            <person name="Clarke M."/>
            <person name="Lohan A.J."/>
            <person name="Liu B."/>
            <person name="Lagkouvardos I."/>
            <person name="Roy S."/>
            <person name="Zafar N."/>
            <person name="Bertelli C."/>
            <person name="Schilde C."/>
            <person name="Kianianmomeni A."/>
            <person name="Burglin T.R."/>
            <person name="Frech C."/>
            <person name="Turcotte B."/>
            <person name="Kopec K.O."/>
            <person name="Synnott J.M."/>
            <person name="Choo C."/>
            <person name="Paponov I."/>
            <person name="Finkler A."/>
            <person name="Soon Heng Tan C."/>
            <person name="Hutchins A.P."/>
            <person name="Weinmeier T."/>
            <person name="Rattei T."/>
            <person name="Chu J.S."/>
            <person name="Gimenez G."/>
            <person name="Irimia M."/>
            <person name="Rigden D.J."/>
            <person name="Fitzpatrick D.A."/>
            <person name="Lorenzo-Morales J."/>
            <person name="Bateman A."/>
            <person name="Chiu C.H."/>
            <person name="Tang P."/>
            <person name="Hegemann P."/>
            <person name="Fromm H."/>
            <person name="Raoult D."/>
            <person name="Greub G."/>
            <person name="Miranda-Saavedra D."/>
            <person name="Chen N."/>
            <person name="Nash P."/>
            <person name="Ginger M.L."/>
            <person name="Horn M."/>
            <person name="Schaap P."/>
            <person name="Caler L."/>
            <person name="Loftus B."/>
        </authorList>
    </citation>
    <scope>NUCLEOTIDE SEQUENCE [LARGE SCALE GENOMIC DNA]</scope>
    <source>
        <strain evidence="14 15">Neff</strain>
    </source>
</reference>
<dbReference type="OMA" id="FHNDMKS"/>
<dbReference type="GO" id="GO:0005524">
    <property type="term" value="F:ATP binding"/>
    <property type="evidence" value="ECO:0007669"/>
    <property type="project" value="UniProtKB-KW"/>
</dbReference>
<evidence type="ECO:0000256" key="9">
    <source>
        <dbReference type="ARBA" id="ARBA00023146"/>
    </source>
</evidence>
<dbReference type="InterPro" id="IPR032678">
    <property type="entry name" value="tRNA-synt_1_cat_dom"/>
</dbReference>
<keyword evidence="5" id="KW-0547">Nucleotide-binding</keyword>
<comment type="cofactor">
    <cofactor evidence="1">
        <name>Zn(2+)</name>
        <dbReference type="ChEBI" id="CHEBI:29105"/>
    </cofactor>
</comment>
<dbReference type="PRINTS" id="PR00983">
    <property type="entry name" value="TRNASYNTHCYS"/>
</dbReference>